<evidence type="ECO:0000313" key="3">
    <source>
        <dbReference type="Proteomes" id="UP000312032"/>
    </source>
</evidence>
<dbReference type="AlphaFoldDB" id="A0A5C4U713"/>
<protein>
    <submittedName>
        <fullName evidence="2">Lactate utilization protein C</fullName>
    </submittedName>
</protein>
<comment type="caution">
    <text evidence="2">The sequence shown here is derived from an EMBL/GenBank/DDBJ whole genome shotgun (WGS) entry which is preliminary data.</text>
</comment>
<dbReference type="OrthoDB" id="9794187at2"/>
<dbReference type="RefSeq" id="WP_139464620.1">
    <property type="nucleotide sequence ID" value="NZ_VDHJ01000002.1"/>
</dbReference>
<reference evidence="2 3" key="1">
    <citation type="submission" date="2019-06" db="EMBL/GenBank/DDBJ databases">
        <authorList>
            <person name="Li J."/>
        </authorList>
    </citation>
    <scope>NUCLEOTIDE SEQUENCE [LARGE SCALE GENOMIC DNA]</scope>
    <source>
        <strain evidence="2 3">LMG 28165</strain>
    </source>
</reference>
<feature type="domain" description="LUD" evidence="1">
    <location>
        <begin position="43"/>
        <end position="208"/>
    </location>
</feature>
<evidence type="ECO:0000313" key="2">
    <source>
        <dbReference type="EMBL" id="TNL99704.1"/>
    </source>
</evidence>
<dbReference type="InterPro" id="IPR037171">
    <property type="entry name" value="NagB/RpiA_transferase-like"/>
</dbReference>
<dbReference type="EMBL" id="VDHJ01000002">
    <property type="protein sequence ID" value="TNL99704.1"/>
    <property type="molecule type" value="Genomic_DNA"/>
</dbReference>
<dbReference type="InterPro" id="IPR024185">
    <property type="entry name" value="FTHF_cligase-like_sf"/>
</dbReference>
<name>A0A5C4U713_9CORY</name>
<dbReference type="Proteomes" id="UP000312032">
    <property type="component" value="Unassembled WGS sequence"/>
</dbReference>
<evidence type="ECO:0000259" key="1">
    <source>
        <dbReference type="Pfam" id="PF02589"/>
    </source>
</evidence>
<accession>A0A5C4U713</accession>
<sequence length="210" mass="22812">MSTAKEEILRRIRSAQKISHTAEKVEAPREYHRAGSVSGPALIEMLVDRLVDYKADVHECSSAELSNTLAEVFTERSVQNLVYAPGIDQAVLSAFEGQARADDAAANPRELSLVDAVLTESLVSCAETGTIVLESGDLCGRRALTLVPDRHVCIVRADSIVHRVPEMIERMDPTKPSTMISGPSATSDIELSRVEGVHGPRDLIVVIVRD</sequence>
<gene>
    <name evidence="2" type="ORF">FHE74_01290</name>
</gene>
<dbReference type="Pfam" id="PF02589">
    <property type="entry name" value="LUD_dom"/>
    <property type="match status" value="1"/>
</dbReference>
<dbReference type="PANTHER" id="PTHR43682:SF1">
    <property type="entry name" value="LACTATE UTILIZATION PROTEIN C"/>
    <property type="match status" value="1"/>
</dbReference>
<keyword evidence="3" id="KW-1185">Reference proteome</keyword>
<dbReference type="PANTHER" id="PTHR43682">
    <property type="entry name" value="LACTATE UTILIZATION PROTEIN C"/>
    <property type="match status" value="1"/>
</dbReference>
<dbReference type="InterPro" id="IPR003741">
    <property type="entry name" value="LUD_dom"/>
</dbReference>
<proteinExistence type="predicted"/>
<organism evidence="2 3">
    <name type="scientific">Corynebacterium tapiri</name>
    <dbReference type="NCBI Taxonomy" id="1448266"/>
    <lineage>
        <taxon>Bacteria</taxon>
        <taxon>Bacillati</taxon>
        <taxon>Actinomycetota</taxon>
        <taxon>Actinomycetes</taxon>
        <taxon>Mycobacteriales</taxon>
        <taxon>Corynebacteriaceae</taxon>
        <taxon>Corynebacterium</taxon>
    </lineage>
</organism>
<dbReference type="Gene3D" id="3.40.50.10420">
    <property type="entry name" value="NagB/RpiA/CoA transferase-like"/>
    <property type="match status" value="1"/>
</dbReference>
<dbReference type="SUPFAM" id="SSF100950">
    <property type="entry name" value="NagB/RpiA/CoA transferase-like"/>
    <property type="match status" value="1"/>
</dbReference>